<organism evidence="4">
    <name type="scientific">Melampsora larici-populina (strain 98AG31 / pathotype 3-4-7)</name>
    <name type="common">Poplar leaf rust fungus</name>
    <dbReference type="NCBI Taxonomy" id="747676"/>
    <lineage>
        <taxon>Eukaryota</taxon>
        <taxon>Fungi</taxon>
        <taxon>Dikarya</taxon>
        <taxon>Basidiomycota</taxon>
        <taxon>Pucciniomycotina</taxon>
        <taxon>Pucciniomycetes</taxon>
        <taxon>Pucciniales</taxon>
        <taxon>Melampsoraceae</taxon>
        <taxon>Melampsora</taxon>
    </lineage>
</organism>
<feature type="chain" id="PRO_5003321451" description="Secreted protein" evidence="2">
    <location>
        <begin position="20"/>
        <end position="311"/>
    </location>
</feature>
<protein>
    <recommendedName>
        <fullName evidence="5">Secreted protein</fullName>
    </recommendedName>
</protein>
<evidence type="ECO:0008006" key="5">
    <source>
        <dbReference type="Google" id="ProtNLM"/>
    </source>
</evidence>
<proteinExistence type="predicted"/>
<dbReference type="GeneID" id="18921799"/>
<dbReference type="AlphaFoldDB" id="F4R9N0"/>
<gene>
    <name evidence="3" type="ORF">MELLADRAFT_102866</name>
</gene>
<dbReference type="KEGG" id="mlr:MELLADRAFT_102866"/>
<dbReference type="OrthoDB" id="10436527at2759"/>
<dbReference type="VEuPathDB" id="FungiDB:MELLADRAFT_102866"/>
<feature type="compositionally biased region" description="Basic and acidic residues" evidence="1">
    <location>
        <begin position="114"/>
        <end position="123"/>
    </location>
</feature>
<evidence type="ECO:0000256" key="1">
    <source>
        <dbReference type="SAM" id="MobiDB-lite"/>
    </source>
</evidence>
<evidence type="ECO:0000313" key="3">
    <source>
        <dbReference type="EMBL" id="EGG11121.1"/>
    </source>
</evidence>
<keyword evidence="2" id="KW-0732">Signal</keyword>
<accession>F4R9N0</accession>
<dbReference type="Proteomes" id="UP000001072">
    <property type="component" value="Unassembled WGS sequence"/>
</dbReference>
<dbReference type="InParanoid" id="F4R9N0"/>
<dbReference type="EMBL" id="GL883093">
    <property type="protein sequence ID" value="EGG11121.1"/>
    <property type="molecule type" value="Genomic_DNA"/>
</dbReference>
<evidence type="ECO:0000313" key="4">
    <source>
        <dbReference type="Proteomes" id="UP000001072"/>
    </source>
</evidence>
<dbReference type="HOGENOM" id="CLU_894508_0_0_1"/>
<name>F4R9N0_MELLP</name>
<evidence type="ECO:0000256" key="2">
    <source>
        <dbReference type="SAM" id="SignalP"/>
    </source>
</evidence>
<sequence length="311" mass="36604">MLKILFIWSTILILHLMEFLNFGPEKYIKECDIVKYQLANNNYQLCVEQWRAIEDYPYAPQGLTLKAKEAKEIAFKELNEEIQNYRHNGILPLDESDNHHPCITPESYSQFIDFKKPNEDHSPPESTSSRHSRNIPILRLKEDGKDVYILESGLVVLVDEWEKTHKYLEPDQPWKLSYNNYQHCLEHWKLIKANPTPPSDLLPKAEAAMEKAWKEYIKVSRRLRDHRNIVSEYGGHVYNDVKHYSSRYWAMLRSVALLTMGRTKKPAQDSKKFVTNQRETKFTTILVHHCDKQANSFWISSGYNPLDRIPA</sequence>
<dbReference type="RefSeq" id="XP_007405723.1">
    <property type="nucleotide sequence ID" value="XM_007405661.1"/>
</dbReference>
<keyword evidence="4" id="KW-1185">Reference proteome</keyword>
<feature type="signal peptide" evidence="2">
    <location>
        <begin position="1"/>
        <end position="19"/>
    </location>
</feature>
<feature type="region of interest" description="Disordered" evidence="1">
    <location>
        <begin position="114"/>
        <end position="133"/>
    </location>
</feature>
<reference evidence="4" key="1">
    <citation type="journal article" date="2011" name="Proc. Natl. Acad. Sci. U.S.A.">
        <title>Obligate biotrophy features unraveled by the genomic analysis of rust fungi.</title>
        <authorList>
            <person name="Duplessis S."/>
            <person name="Cuomo C.A."/>
            <person name="Lin Y.-C."/>
            <person name="Aerts A."/>
            <person name="Tisserant E."/>
            <person name="Veneault-Fourrey C."/>
            <person name="Joly D.L."/>
            <person name="Hacquard S."/>
            <person name="Amselem J."/>
            <person name="Cantarel B.L."/>
            <person name="Chiu R."/>
            <person name="Coutinho P.M."/>
            <person name="Feau N."/>
            <person name="Field M."/>
            <person name="Frey P."/>
            <person name="Gelhaye E."/>
            <person name="Goldberg J."/>
            <person name="Grabherr M.G."/>
            <person name="Kodira C.D."/>
            <person name="Kohler A."/>
            <person name="Kuees U."/>
            <person name="Lindquist E.A."/>
            <person name="Lucas S.M."/>
            <person name="Mago R."/>
            <person name="Mauceli E."/>
            <person name="Morin E."/>
            <person name="Murat C."/>
            <person name="Pangilinan J.L."/>
            <person name="Park R."/>
            <person name="Pearson M."/>
            <person name="Quesneville H."/>
            <person name="Rouhier N."/>
            <person name="Sakthikumar S."/>
            <person name="Salamov A.A."/>
            <person name="Schmutz J."/>
            <person name="Selles B."/>
            <person name="Shapiro H."/>
            <person name="Tanguay P."/>
            <person name="Tuskan G.A."/>
            <person name="Henrissat B."/>
            <person name="Van de Peer Y."/>
            <person name="Rouze P."/>
            <person name="Ellis J.G."/>
            <person name="Dodds P.N."/>
            <person name="Schein J.E."/>
            <person name="Zhong S."/>
            <person name="Hamelin R.C."/>
            <person name="Grigoriev I.V."/>
            <person name="Szabo L.J."/>
            <person name="Martin F."/>
        </authorList>
    </citation>
    <scope>NUCLEOTIDE SEQUENCE [LARGE SCALE GENOMIC DNA]</scope>
    <source>
        <strain evidence="4">98AG31 / pathotype 3-4-7</strain>
    </source>
</reference>